<protein>
    <recommendedName>
        <fullName evidence="4">Heterokaryon incompatibility domain-containing protein</fullName>
    </recommendedName>
</protein>
<organism evidence="2 3">
    <name type="scientific">Clohesyomyces aquaticus</name>
    <dbReference type="NCBI Taxonomy" id="1231657"/>
    <lineage>
        <taxon>Eukaryota</taxon>
        <taxon>Fungi</taxon>
        <taxon>Dikarya</taxon>
        <taxon>Ascomycota</taxon>
        <taxon>Pezizomycotina</taxon>
        <taxon>Dothideomycetes</taxon>
        <taxon>Pleosporomycetidae</taxon>
        <taxon>Pleosporales</taxon>
        <taxon>Lindgomycetaceae</taxon>
        <taxon>Clohesyomyces</taxon>
    </lineage>
</organism>
<feature type="region of interest" description="Disordered" evidence="1">
    <location>
        <begin position="77"/>
        <end position="109"/>
    </location>
</feature>
<accession>A0A1Y1Z7K7</accession>
<dbReference type="AlphaFoldDB" id="A0A1Y1Z7K7"/>
<sequence length="109" mass="12603">MRLLNTSTLRLEYFMNDAPPYVILSHTWGDGEVTFDDIHEPLATSMPGYVKIANCYSPPTTMPYEKGGICRRKWRRNNRAPDNMVQNNKAPMVTQGRNKKRYQNPAAQR</sequence>
<evidence type="ECO:0000313" key="2">
    <source>
        <dbReference type="EMBL" id="ORY06249.1"/>
    </source>
</evidence>
<comment type="caution">
    <text evidence="2">The sequence shown here is derived from an EMBL/GenBank/DDBJ whole genome shotgun (WGS) entry which is preliminary data.</text>
</comment>
<evidence type="ECO:0000256" key="1">
    <source>
        <dbReference type="SAM" id="MobiDB-lite"/>
    </source>
</evidence>
<keyword evidence="3" id="KW-1185">Reference proteome</keyword>
<name>A0A1Y1Z7K7_9PLEO</name>
<dbReference type="PANTHER" id="PTHR10622:SF10">
    <property type="entry name" value="HET DOMAIN-CONTAINING PROTEIN"/>
    <property type="match status" value="1"/>
</dbReference>
<reference evidence="2 3" key="1">
    <citation type="submission" date="2016-07" db="EMBL/GenBank/DDBJ databases">
        <title>Pervasive Adenine N6-methylation of Active Genes in Fungi.</title>
        <authorList>
            <consortium name="DOE Joint Genome Institute"/>
            <person name="Mondo S.J."/>
            <person name="Dannebaum R.O."/>
            <person name="Kuo R.C."/>
            <person name="Labutti K."/>
            <person name="Haridas S."/>
            <person name="Kuo A."/>
            <person name="Salamov A."/>
            <person name="Ahrendt S.R."/>
            <person name="Lipzen A."/>
            <person name="Sullivan W."/>
            <person name="Andreopoulos W.B."/>
            <person name="Clum A."/>
            <person name="Lindquist E."/>
            <person name="Daum C."/>
            <person name="Ramamoorthy G.K."/>
            <person name="Gryganskyi A."/>
            <person name="Culley D."/>
            <person name="Magnuson J.K."/>
            <person name="James T.Y."/>
            <person name="O'Malley M.A."/>
            <person name="Stajich J.E."/>
            <person name="Spatafora J.W."/>
            <person name="Visel A."/>
            <person name="Grigoriev I.V."/>
        </authorList>
    </citation>
    <scope>NUCLEOTIDE SEQUENCE [LARGE SCALE GENOMIC DNA]</scope>
    <source>
        <strain evidence="2 3">CBS 115471</strain>
    </source>
</reference>
<dbReference type="PANTHER" id="PTHR10622">
    <property type="entry name" value="HET DOMAIN-CONTAINING PROTEIN"/>
    <property type="match status" value="1"/>
</dbReference>
<dbReference type="EMBL" id="MCFA01000118">
    <property type="protein sequence ID" value="ORY06249.1"/>
    <property type="molecule type" value="Genomic_DNA"/>
</dbReference>
<evidence type="ECO:0000313" key="3">
    <source>
        <dbReference type="Proteomes" id="UP000193144"/>
    </source>
</evidence>
<evidence type="ECO:0008006" key="4">
    <source>
        <dbReference type="Google" id="ProtNLM"/>
    </source>
</evidence>
<gene>
    <name evidence="2" type="ORF">BCR34DRAFT_590679</name>
</gene>
<proteinExistence type="predicted"/>
<dbReference type="OrthoDB" id="674604at2759"/>
<dbReference type="Proteomes" id="UP000193144">
    <property type="component" value="Unassembled WGS sequence"/>
</dbReference>